<organism evidence="1">
    <name type="scientific">marine sediment metagenome</name>
    <dbReference type="NCBI Taxonomy" id="412755"/>
    <lineage>
        <taxon>unclassified sequences</taxon>
        <taxon>metagenomes</taxon>
        <taxon>ecological metagenomes</taxon>
    </lineage>
</organism>
<accession>A0A0F9Q2B6</accession>
<dbReference type="AlphaFoldDB" id="A0A0F9Q2B6"/>
<evidence type="ECO:0000313" key="1">
    <source>
        <dbReference type="EMBL" id="KKN07376.1"/>
    </source>
</evidence>
<sequence length="105" mass="12507">MNKTKKLKKLIKKINKICTKRYINITNPEAILGKLSKDVFMAAIKVLEFDENLITNYSKALEVFQLIRQTNIPEEAFNKYAEKEIDYIIRFFKQFIIEMKKNENN</sequence>
<reference evidence="1" key="1">
    <citation type="journal article" date="2015" name="Nature">
        <title>Complex archaea that bridge the gap between prokaryotes and eukaryotes.</title>
        <authorList>
            <person name="Spang A."/>
            <person name="Saw J.H."/>
            <person name="Jorgensen S.L."/>
            <person name="Zaremba-Niedzwiedzka K."/>
            <person name="Martijn J."/>
            <person name="Lind A.E."/>
            <person name="van Eijk R."/>
            <person name="Schleper C."/>
            <person name="Guy L."/>
            <person name="Ettema T.J."/>
        </authorList>
    </citation>
    <scope>NUCLEOTIDE SEQUENCE</scope>
</reference>
<dbReference type="EMBL" id="LAZR01004577">
    <property type="protein sequence ID" value="KKN07376.1"/>
    <property type="molecule type" value="Genomic_DNA"/>
</dbReference>
<name>A0A0F9Q2B6_9ZZZZ</name>
<gene>
    <name evidence="1" type="ORF">LCGC14_1067700</name>
</gene>
<comment type="caution">
    <text evidence="1">The sequence shown here is derived from an EMBL/GenBank/DDBJ whole genome shotgun (WGS) entry which is preliminary data.</text>
</comment>
<protein>
    <submittedName>
        <fullName evidence="1">Uncharacterized protein</fullName>
    </submittedName>
</protein>
<proteinExistence type="predicted"/>